<name>A0A0C2J6N6_9PEZI</name>
<accession>A0A0C2J6N6</accession>
<comment type="caution">
    <text evidence="2">The sequence shown here is derived from an EMBL/GenBank/DDBJ whole genome shotgun (WGS) entry which is preliminary data.</text>
</comment>
<dbReference type="AlphaFoldDB" id="A0A0C2J6N6"/>
<dbReference type="VEuPathDB" id="FungiDB:SPBR_03284"/>
<dbReference type="EMBL" id="AWTV01000006">
    <property type="protein sequence ID" value="KIH92672.1"/>
    <property type="molecule type" value="Genomic_DNA"/>
</dbReference>
<gene>
    <name evidence="2" type="ORF">SPBR_03284</name>
</gene>
<dbReference type="RefSeq" id="XP_040620682.1">
    <property type="nucleotide sequence ID" value="XM_040761587.1"/>
</dbReference>
<organism evidence="2 3">
    <name type="scientific">Sporothrix brasiliensis 5110</name>
    <dbReference type="NCBI Taxonomy" id="1398154"/>
    <lineage>
        <taxon>Eukaryota</taxon>
        <taxon>Fungi</taxon>
        <taxon>Dikarya</taxon>
        <taxon>Ascomycota</taxon>
        <taxon>Pezizomycotina</taxon>
        <taxon>Sordariomycetes</taxon>
        <taxon>Sordariomycetidae</taxon>
        <taxon>Ophiostomatales</taxon>
        <taxon>Ophiostomataceae</taxon>
        <taxon>Sporothrix</taxon>
    </lineage>
</organism>
<sequence length="116" mass="12350">MRIVQEVSIDEDAAFVDDCERAGNSTDRRHSTISYASASSHENNSDGQDGSGKSGHIKTATATSKTSLASAGTGRSLGGFGFRPYGERSTSKEQITTIDERRPSRATAAALQEHDE</sequence>
<dbReference type="HOGENOM" id="CLU_2098405_0_0_1"/>
<dbReference type="OrthoDB" id="4800029at2759"/>
<keyword evidence="3" id="KW-1185">Reference proteome</keyword>
<evidence type="ECO:0000313" key="3">
    <source>
        <dbReference type="Proteomes" id="UP000031575"/>
    </source>
</evidence>
<feature type="compositionally biased region" description="Polar residues" evidence="1">
    <location>
        <begin position="32"/>
        <end position="48"/>
    </location>
</feature>
<reference evidence="2 3" key="1">
    <citation type="journal article" date="2014" name="BMC Genomics">
        <title>Comparative genomics of the major fungal agents of human and animal Sporotrichosis: Sporothrix schenckii and Sporothrix brasiliensis.</title>
        <authorList>
            <person name="Teixeira M.M."/>
            <person name="de Almeida L.G."/>
            <person name="Kubitschek-Barreira P."/>
            <person name="Alves F.L."/>
            <person name="Kioshima E.S."/>
            <person name="Abadio A.K."/>
            <person name="Fernandes L."/>
            <person name="Derengowski L.S."/>
            <person name="Ferreira K.S."/>
            <person name="Souza R.C."/>
            <person name="Ruiz J.C."/>
            <person name="de Andrade N.C."/>
            <person name="Paes H.C."/>
            <person name="Nicola A.M."/>
            <person name="Albuquerque P."/>
            <person name="Gerber A.L."/>
            <person name="Martins V.P."/>
            <person name="Peconick L.D."/>
            <person name="Neto A.V."/>
            <person name="Chaucanez C.B."/>
            <person name="Silva P.A."/>
            <person name="Cunha O.L."/>
            <person name="de Oliveira F.F."/>
            <person name="dos Santos T.C."/>
            <person name="Barros A.L."/>
            <person name="Soares M.A."/>
            <person name="de Oliveira L.M."/>
            <person name="Marini M.M."/>
            <person name="Villalobos-Duno H."/>
            <person name="Cunha M.M."/>
            <person name="de Hoog S."/>
            <person name="da Silveira J.F."/>
            <person name="Henrissat B."/>
            <person name="Nino-Vega G.A."/>
            <person name="Cisalpino P.S."/>
            <person name="Mora-Montes H.M."/>
            <person name="Almeida S.R."/>
            <person name="Stajich J.E."/>
            <person name="Lopes-Bezerra L.M."/>
            <person name="Vasconcelos A.T."/>
            <person name="Felipe M.S."/>
        </authorList>
    </citation>
    <scope>NUCLEOTIDE SEQUENCE [LARGE SCALE GENOMIC DNA]</scope>
    <source>
        <strain evidence="2 3">5110</strain>
    </source>
</reference>
<protein>
    <submittedName>
        <fullName evidence="2">Uncharacterized protein</fullName>
    </submittedName>
</protein>
<evidence type="ECO:0000313" key="2">
    <source>
        <dbReference type="EMBL" id="KIH92672.1"/>
    </source>
</evidence>
<feature type="compositionally biased region" description="Basic and acidic residues" evidence="1">
    <location>
        <begin position="20"/>
        <end position="30"/>
    </location>
</feature>
<feature type="region of interest" description="Disordered" evidence="1">
    <location>
        <begin position="20"/>
        <end position="116"/>
    </location>
</feature>
<dbReference type="Proteomes" id="UP000031575">
    <property type="component" value="Unassembled WGS sequence"/>
</dbReference>
<evidence type="ECO:0000256" key="1">
    <source>
        <dbReference type="SAM" id="MobiDB-lite"/>
    </source>
</evidence>
<proteinExistence type="predicted"/>
<feature type="compositionally biased region" description="Low complexity" evidence="1">
    <location>
        <begin position="58"/>
        <end position="74"/>
    </location>
</feature>
<dbReference type="GeneID" id="63676508"/>